<evidence type="ECO:0000259" key="1">
    <source>
        <dbReference type="PROSITE" id="PS51371"/>
    </source>
</evidence>
<dbReference type="EMBL" id="CAFBQL010000004">
    <property type="protein sequence ID" value="CAB5057507.1"/>
    <property type="molecule type" value="Genomic_DNA"/>
</dbReference>
<evidence type="ECO:0000313" key="4">
    <source>
        <dbReference type="EMBL" id="CAB4864002.1"/>
    </source>
</evidence>
<evidence type="ECO:0000313" key="2">
    <source>
        <dbReference type="EMBL" id="CAB4656298.1"/>
    </source>
</evidence>
<dbReference type="GO" id="GO:0015095">
    <property type="term" value="F:magnesium ion transmembrane transporter activity"/>
    <property type="evidence" value="ECO:0007669"/>
    <property type="project" value="InterPro"/>
</dbReference>
<dbReference type="PANTHER" id="PTHR43773:SF1">
    <property type="entry name" value="MAGNESIUM TRANSPORTER MGTE"/>
    <property type="match status" value="1"/>
</dbReference>
<dbReference type="Pfam" id="PF03448">
    <property type="entry name" value="MgtE_N"/>
    <property type="match status" value="1"/>
</dbReference>
<evidence type="ECO:0000313" key="5">
    <source>
        <dbReference type="EMBL" id="CAB4921336.1"/>
    </source>
</evidence>
<dbReference type="EMBL" id="CAFBLE010000004">
    <property type="protein sequence ID" value="CAB4864002.1"/>
    <property type="molecule type" value="Genomic_DNA"/>
</dbReference>
<dbReference type="SUPFAM" id="SSF158791">
    <property type="entry name" value="MgtE N-terminal domain-like"/>
    <property type="match status" value="1"/>
</dbReference>
<evidence type="ECO:0000313" key="3">
    <source>
        <dbReference type="EMBL" id="CAB4741378.1"/>
    </source>
</evidence>
<sequence>MKAKPITTVAVRAKRLVTRGESVLARKNIRESLVSVAGLIGRPVRDNDGRDLGKLVDIVVRHGEETYPAVSGLIVKVGARKSFIDGARISKLTKSEIRLSSTKVNLREYTRRPGESLLDADVIDHQIVDVNGLRVVRSADLYLAPLDREIRLVGVDVSFVSFLRRVFPGTIRRRPTPDRVVDWASVASLTDSTGQVRTAGPRSALSQLRPADLADLIEDLVGREQGALIELLDPDLAADVLEEMEDEDLLGLLRGLSADRAAELIVRMEPDESAEVLRDLDEEHRESILSAMAKETAKALRTLVSFDETLAGGVMTTHMVIARETDTVGAALKLLVENRERDISDGVVVVDSKGKLLDHIQMIELVSAKSSALLSTLIGAPLPMAVNIDTPLDEVIEEFSNNRGSSIVIVDESNKPVGRIMADDLVDALVARTGRRGFAQGSGALA</sequence>
<feature type="domain" description="CBS" evidence="1">
    <location>
        <begin position="379"/>
        <end position="437"/>
    </location>
</feature>
<dbReference type="AlphaFoldDB" id="A0A6J7TY88"/>
<dbReference type="SMART" id="SM00924">
    <property type="entry name" value="MgtE_N"/>
    <property type="match status" value="1"/>
</dbReference>
<accession>A0A6J7TY88</accession>
<dbReference type="InterPro" id="IPR038076">
    <property type="entry name" value="MgtE_N_sf"/>
</dbReference>
<name>A0A6J7TY88_9ZZZZ</name>
<dbReference type="InterPro" id="IPR000644">
    <property type="entry name" value="CBS_dom"/>
</dbReference>
<dbReference type="PANTHER" id="PTHR43773">
    <property type="entry name" value="MAGNESIUM TRANSPORTER MGTE"/>
    <property type="match status" value="1"/>
</dbReference>
<organism evidence="6">
    <name type="scientific">freshwater metagenome</name>
    <dbReference type="NCBI Taxonomy" id="449393"/>
    <lineage>
        <taxon>unclassified sequences</taxon>
        <taxon>metagenomes</taxon>
        <taxon>ecological metagenomes</taxon>
    </lineage>
</organism>
<proteinExistence type="predicted"/>
<dbReference type="EMBL" id="CAEZWT010000002">
    <property type="protein sequence ID" value="CAB4656298.1"/>
    <property type="molecule type" value="Genomic_DNA"/>
</dbReference>
<dbReference type="SUPFAM" id="SSF54631">
    <property type="entry name" value="CBS-domain pair"/>
    <property type="match status" value="1"/>
</dbReference>
<dbReference type="Pfam" id="PF00571">
    <property type="entry name" value="CBS"/>
    <property type="match status" value="2"/>
</dbReference>
<dbReference type="EMBL" id="CAFBMV010000004">
    <property type="protein sequence ID" value="CAB4921336.1"/>
    <property type="molecule type" value="Genomic_DNA"/>
</dbReference>
<reference evidence="6" key="1">
    <citation type="submission" date="2020-05" db="EMBL/GenBank/DDBJ databases">
        <authorList>
            <person name="Chiriac C."/>
            <person name="Salcher M."/>
            <person name="Ghai R."/>
            <person name="Kavagutti S V."/>
        </authorList>
    </citation>
    <scope>NUCLEOTIDE SEQUENCE</scope>
</reference>
<protein>
    <submittedName>
        <fullName evidence="6">Unannotated protein</fullName>
    </submittedName>
</protein>
<dbReference type="InterPro" id="IPR006669">
    <property type="entry name" value="MgtE_transporter"/>
</dbReference>
<dbReference type="Gene3D" id="1.25.60.10">
    <property type="entry name" value="MgtE N-terminal domain-like"/>
    <property type="match status" value="1"/>
</dbReference>
<dbReference type="InterPro" id="IPR006668">
    <property type="entry name" value="Mg_transptr_MgtE_intracell_dom"/>
</dbReference>
<dbReference type="Gene3D" id="3.10.580.10">
    <property type="entry name" value="CBS-domain"/>
    <property type="match status" value="1"/>
</dbReference>
<dbReference type="GO" id="GO:0016020">
    <property type="term" value="C:membrane"/>
    <property type="evidence" value="ECO:0007669"/>
    <property type="project" value="InterPro"/>
</dbReference>
<gene>
    <name evidence="2" type="ORF">UFOPK2289_00137</name>
    <name evidence="3" type="ORF">UFOPK2822_00212</name>
    <name evidence="4" type="ORF">UFOPK3346_00636</name>
    <name evidence="5" type="ORF">UFOPK3670_00683</name>
    <name evidence="6" type="ORF">UFOPK4308_00749</name>
</gene>
<dbReference type="InterPro" id="IPR046342">
    <property type="entry name" value="CBS_dom_sf"/>
</dbReference>
<dbReference type="EMBL" id="CAEZZC010000002">
    <property type="protein sequence ID" value="CAB4741378.1"/>
    <property type="molecule type" value="Genomic_DNA"/>
</dbReference>
<dbReference type="PROSITE" id="PS51371">
    <property type="entry name" value="CBS"/>
    <property type="match status" value="1"/>
</dbReference>
<evidence type="ECO:0000313" key="6">
    <source>
        <dbReference type="EMBL" id="CAB5057507.1"/>
    </source>
</evidence>